<dbReference type="GO" id="GO:0008270">
    <property type="term" value="F:zinc ion binding"/>
    <property type="evidence" value="ECO:0007669"/>
    <property type="project" value="InterPro"/>
</dbReference>
<dbReference type="EC" id="3.5.4.38" evidence="9"/>
<dbReference type="GO" id="GO:0003723">
    <property type="term" value="F:RNA binding"/>
    <property type="evidence" value="ECO:0007669"/>
    <property type="project" value="TreeGrafter"/>
</dbReference>
<name>A0A8C6EI65_MICMU</name>
<dbReference type="PROSITE" id="PS00903">
    <property type="entry name" value="CYT_DCMP_DEAMINASES_1"/>
    <property type="match status" value="1"/>
</dbReference>
<dbReference type="GO" id="GO:0004126">
    <property type="term" value="F:cytidine deaminase activity"/>
    <property type="evidence" value="ECO:0007669"/>
    <property type="project" value="TreeGrafter"/>
</dbReference>
<dbReference type="GeneTree" id="ENSGT00940000162695"/>
<dbReference type="GO" id="GO:0045087">
    <property type="term" value="P:innate immune response"/>
    <property type="evidence" value="ECO:0007669"/>
    <property type="project" value="UniProtKB-KW"/>
</dbReference>
<proteinExistence type="inferred from homology"/>
<dbReference type="EMBL" id="ABDC03008889">
    <property type="status" value="NOT_ANNOTATED_CDS"/>
    <property type="molecule type" value="Genomic_DNA"/>
</dbReference>
<dbReference type="GO" id="GO:0045869">
    <property type="term" value="P:negative regulation of single stranded viral RNA replication via double stranded DNA intermediate"/>
    <property type="evidence" value="ECO:0007669"/>
    <property type="project" value="TreeGrafter"/>
</dbReference>
<dbReference type="InterPro" id="IPR016193">
    <property type="entry name" value="Cytidine_deaminase-like"/>
</dbReference>
<evidence type="ECO:0000256" key="7">
    <source>
        <dbReference type="ARBA" id="ARBA00022859"/>
    </source>
</evidence>
<dbReference type="EMBL" id="ABDC03008890">
    <property type="status" value="NOT_ANNOTATED_CDS"/>
    <property type="molecule type" value="Genomic_DNA"/>
</dbReference>
<dbReference type="GO" id="GO:0005634">
    <property type="term" value="C:nucleus"/>
    <property type="evidence" value="ECO:0007669"/>
    <property type="project" value="TreeGrafter"/>
</dbReference>
<keyword evidence="4" id="KW-0479">Metal-binding</keyword>
<dbReference type="GO" id="GO:0000932">
    <property type="term" value="C:P-body"/>
    <property type="evidence" value="ECO:0007669"/>
    <property type="project" value="TreeGrafter"/>
</dbReference>
<keyword evidence="5" id="KW-0378">Hydrolase</keyword>
<dbReference type="CDD" id="cd01283">
    <property type="entry name" value="cytidine_deaminase"/>
    <property type="match status" value="1"/>
</dbReference>
<evidence type="ECO:0000313" key="13">
    <source>
        <dbReference type="Proteomes" id="UP000694394"/>
    </source>
</evidence>
<dbReference type="SUPFAM" id="SSF53927">
    <property type="entry name" value="Cytidine deaminase-like"/>
    <property type="match status" value="1"/>
</dbReference>
<dbReference type="InterPro" id="IPR002125">
    <property type="entry name" value="CMP_dCMP_dom"/>
</dbReference>
<keyword evidence="8" id="KW-0051">Antiviral defense</keyword>
<dbReference type="PANTHER" id="PTHR13857">
    <property type="entry name" value="MRNA EDITING ENZYME"/>
    <property type="match status" value="1"/>
</dbReference>
<evidence type="ECO:0000256" key="4">
    <source>
        <dbReference type="ARBA" id="ARBA00022723"/>
    </source>
</evidence>
<dbReference type="AlphaFoldDB" id="A0A8C6EI65"/>
<accession>A0A8C6EI65</accession>
<feature type="domain" description="CMP/dCMP-type deaminase" evidence="11">
    <location>
        <begin position="50"/>
        <end position="154"/>
    </location>
</feature>
<dbReference type="Ensembl" id="ENSMICT00000058917.1">
    <property type="protein sequence ID" value="ENSMICP00000044232.1"/>
    <property type="gene ID" value="ENSMICG00000042615.1"/>
</dbReference>
<keyword evidence="3" id="KW-0399">Innate immunity</keyword>
<comment type="catalytic activity">
    <reaction evidence="10">
        <text>a 2'-deoxycytidine in single-stranded DNA + H2O + H(+) = a 2'-deoxyuridine in single-stranded DNA + NH4(+)</text>
        <dbReference type="Rhea" id="RHEA:50948"/>
        <dbReference type="Rhea" id="RHEA-COMP:12846"/>
        <dbReference type="Rhea" id="RHEA-COMP:12847"/>
        <dbReference type="ChEBI" id="CHEBI:15377"/>
        <dbReference type="ChEBI" id="CHEBI:15378"/>
        <dbReference type="ChEBI" id="CHEBI:28938"/>
        <dbReference type="ChEBI" id="CHEBI:85452"/>
        <dbReference type="ChEBI" id="CHEBI:133902"/>
        <dbReference type="EC" id="3.5.4.38"/>
    </reaction>
</comment>
<dbReference type="GO" id="GO:0016554">
    <property type="term" value="P:cytidine to uridine editing"/>
    <property type="evidence" value="ECO:0007669"/>
    <property type="project" value="TreeGrafter"/>
</dbReference>
<dbReference type="GO" id="GO:0051607">
    <property type="term" value="P:defense response to virus"/>
    <property type="evidence" value="ECO:0007669"/>
    <property type="project" value="UniProtKB-KW"/>
</dbReference>
<reference evidence="12" key="3">
    <citation type="submission" date="2025-09" db="UniProtKB">
        <authorList>
            <consortium name="Ensembl"/>
        </authorList>
    </citation>
    <scope>IDENTIFICATION</scope>
</reference>
<dbReference type="GO" id="GO:0070383">
    <property type="term" value="P:DNA cytosine deamination"/>
    <property type="evidence" value="ECO:0007669"/>
    <property type="project" value="TreeGrafter"/>
</dbReference>
<evidence type="ECO:0000256" key="8">
    <source>
        <dbReference type="ARBA" id="ARBA00023118"/>
    </source>
</evidence>
<dbReference type="PROSITE" id="PS51747">
    <property type="entry name" value="CYT_DCMP_DEAMINASES_2"/>
    <property type="match status" value="1"/>
</dbReference>
<evidence type="ECO:0000256" key="3">
    <source>
        <dbReference type="ARBA" id="ARBA00022588"/>
    </source>
</evidence>
<dbReference type="Pfam" id="PF18782">
    <property type="entry name" value="NAD2"/>
    <property type="match status" value="1"/>
</dbReference>
<evidence type="ECO:0000259" key="11">
    <source>
        <dbReference type="PROSITE" id="PS51747"/>
    </source>
</evidence>
<gene>
    <name evidence="12" type="primary">LOC105858492</name>
</gene>
<dbReference type="InterPro" id="IPR050610">
    <property type="entry name" value="APOBEC_Cyt_Deaminase"/>
</dbReference>
<dbReference type="Gene3D" id="3.40.140.10">
    <property type="entry name" value="Cytidine Deaminase, domain 2"/>
    <property type="match status" value="1"/>
</dbReference>
<evidence type="ECO:0000256" key="10">
    <source>
        <dbReference type="ARBA" id="ARBA00049114"/>
    </source>
</evidence>
<keyword evidence="13" id="KW-1185">Reference proteome</keyword>
<reference evidence="12" key="1">
    <citation type="submission" date="2016-12" db="EMBL/GenBank/DDBJ databases">
        <title>Mouse lemur reference genome and diversity panel.</title>
        <authorList>
            <person name="Harris R."/>
            <person name="Larsen P."/>
            <person name="Liu Y."/>
            <person name="Hughes D.S."/>
            <person name="Murali S."/>
            <person name="Raveendran M."/>
            <person name="Korchina V."/>
            <person name="Wang M."/>
            <person name="Jhangiani S."/>
            <person name="Bandaranaike D."/>
            <person name="Bellair M."/>
            <person name="Blankenburg K."/>
            <person name="Chao H."/>
            <person name="Dahdouli M."/>
            <person name="Dinh H."/>
            <person name="Doddapaneni H."/>
            <person name="English A."/>
            <person name="Firestine M."/>
            <person name="Gnanaolivu R."/>
            <person name="Gross S."/>
            <person name="Hernandez B."/>
            <person name="Javaid M."/>
            <person name="Jayaseelan J."/>
            <person name="Jones J."/>
            <person name="Khan Z."/>
            <person name="Kovar C."/>
            <person name="Kurapati P."/>
            <person name="Le B."/>
            <person name="Lee S."/>
            <person name="Li M."/>
            <person name="Mathew T."/>
            <person name="Narasimhan A."/>
            <person name="Ngo D."/>
            <person name="Nguyen L."/>
            <person name="Okwuonu G."/>
            <person name="Ongeri F."/>
            <person name="Osuji N."/>
            <person name="Pu L.-L."/>
            <person name="Puazo M."/>
            <person name="Quiroz J."/>
            <person name="Raj R."/>
            <person name="Rajbhandari K."/>
            <person name="Reid J.G."/>
            <person name="Santibanez J."/>
            <person name="Sexton D."/>
            <person name="Skinner E."/>
            <person name="Vee V."/>
            <person name="Weissenberger G."/>
            <person name="Wu Y."/>
            <person name="Xin Y."/>
            <person name="Han Y."/>
            <person name="Campbell C."/>
            <person name="Brown A."/>
            <person name="Sullivan B."/>
            <person name="Shelton J."/>
            <person name="Brown S."/>
            <person name="Dudchenko O."/>
            <person name="Machol I."/>
            <person name="Durand N."/>
            <person name="Shamim M."/>
            <person name="Lieberman A."/>
            <person name="Muzny D.M."/>
            <person name="Richards S."/>
            <person name="Yoder A."/>
            <person name="Worley K.C."/>
            <person name="Rogers J."/>
            <person name="Gibbs R.A."/>
        </authorList>
    </citation>
    <scope>NUCLEOTIDE SEQUENCE [LARGE SCALE GENOMIC DNA]</scope>
</reference>
<evidence type="ECO:0000256" key="6">
    <source>
        <dbReference type="ARBA" id="ARBA00022833"/>
    </source>
</evidence>
<protein>
    <recommendedName>
        <fullName evidence="9">single-stranded DNA cytosine deaminase</fullName>
        <ecNumber evidence="9">3.5.4.38</ecNumber>
    </recommendedName>
</protein>
<dbReference type="Proteomes" id="UP000694394">
    <property type="component" value="Chromosome 7"/>
</dbReference>
<evidence type="ECO:0000256" key="9">
    <source>
        <dbReference type="ARBA" id="ARBA00029489"/>
    </source>
</evidence>
<dbReference type="EMBL" id="ABDC03008888">
    <property type="status" value="NOT_ANNOTATED_CDS"/>
    <property type="molecule type" value="Genomic_DNA"/>
</dbReference>
<evidence type="ECO:0000256" key="2">
    <source>
        <dbReference type="ARBA" id="ARBA00006576"/>
    </source>
</evidence>
<dbReference type="InterPro" id="IPR016192">
    <property type="entry name" value="APOBEC/CMP_deaminase_Zn-bd"/>
</dbReference>
<reference evidence="12" key="2">
    <citation type="submission" date="2025-08" db="UniProtKB">
        <authorList>
            <consortium name="Ensembl"/>
        </authorList>
    </citation>
    <scope>IDENTIFICATION</scope>
</reference>
<evidence type="ECO:0000256" key="5">
    <source>
        <dbReference type="ARBA" id="ARBA00022801"/>
    </source>
</evidence>
<dbReference type="FunFam" id="3.40.140.10:FF:000029">
    <property type="entry name" value="DNA dC-&gt;dU-editing enzyme APOBEC-3G"/>
    <property type="match status" value="1"/>
</dbReference>
<dbReference type="PANTHER" id="PTHR13857:SF45">
    <property type="entry name" value="DNA DC-DU-EDITING ENZYME APOBEC-3F"/>
    <property type="match status" value="1"/>
</dbReference>
<evidence type="ECO:0000256" key="1">
    <source>
        <dbReference type="ARBA" id="ARBA00001947"/>
    </source>
</evidence>
<keyword evidence="7" id="KW-0391">Immunity</keyword>
<keyword evidence="6" id="KW-0862">Zinc</keyword>
<organism evidence="12 13">
    <name type="scientific">Microcebus murinus</name>
    <name type="common">Gray mouse lemur</name>
    <name type="synonym">Lemur murinus</name>
    <dbReference type="NCBI Taxonomy" id="30608"/>
    <lineage>
        <taxon>Eukaryota</taxon>
        <taxon>Metazoa</taxon>
        <taxon>Chordata</taxon>
        <taxon>Craniata</taxon>
        <taxon>Vertebrata</taxon>
        <taxon>Euteleostomi</taxon>
        <taxon>Mammalia</taxon>
        <taxon>Eutheria</taxon>
        <taxon>Euarchontoglires</taxon>
        <taxon>Primates</taxon>
        <taxon>Strepsirrhini</taxon>
        <taxon>Lemuriformes</taxon>
        <taxon>Cheirogaleidae</taxon>
        <taxon>Microcebus</taxon>
    </lineage>
</organism>
<comment type="cofactor">
    <cofactor evidence="1">
        <name>Zn(2+)</name>
        <dbReference type="ChEBI" id="CHEBI:29105"/>
    </cofactor>
</comment>
<evidence type="ECO:0000313" key="12">
    <source>
        <dbReference type="Ensembl" id="ENSMICP00000044232.1"/>
    </source>
</evidence>
<comment type="similarity">
    <text evidence="2">Belongs to the cytidine and deoxycytidylate deaminase family.</text>
</comment>
<sequence>MERYGARRTARVLQTCPEDCSPNPWIRDPMIRMYPKTFHYHFENRPILYGRYDTWLCFEVKRNDSPVSCGVFRNQEPPKTPCHAEDCFLTWFHDMLSSDQDYQVTWYTSWSPCPVCADDVAGLLAGHGNVTLTICCARLYYYQDPDYQKGLRRMNRNGARLHIMSQEEFKHCWETFVDNQGEPFQPWDGLKEYHQLWNAQLEEIL</sequence>